<dbReference type="Proteomes" id="UP000622890">
    <property type="component" value="Unassembled WGS sequence"/>
</dbReference>
<proteinExistence type="predicted"/>
<dbReference type="RefSeq" id="WP_200597695.1">
    <property type="nucleotide sequence ID" value="NZ_JAEPBG010000021.1"/>
</dbReference>
<gene>
    <name evidence="1" type="ORF">JJB74_27855</name>
</gene>
<name>A0A934T008_9BURK</name>
<comment type="caution">
    <text evidence="1">The sequence shown here is derived from an EMBL/GenBank/DDBJ whole genome shotgun (WGS) entry which is preliminary data.</text>
</comment>
<evidence type="ECO:0000313" key="1">
    <source>
        <dbReference type="EMBL" id="MBK4738455.1"/>
    </source>
</evidence>
<keyword evidence="2" id="KW-1185">Reference proteome</keyword>
<reference evidence="1" key="1">
    <citation type="submission" date="2021-01" db="EMBL/GenBank/DDBJ databases">
        <title>Genome sequence of strain Noviherbaspirillum sp. DKR-6.</title>
        <authorList>
            <person name="Chaudhary D.K."/>
        </authorList>
    </citation>
    <scope>NUCLEOTIDE SEQUENCE</scope>
    <source>
        <strain evidence="1">DKR-6</strain>
    </source>
</reference>
<protein>
    <submittedName>
        <fullName evidence="1">Uncharacterized protein</fullName>
    </submittedName>
</protein>
<sequence>MTITSKPLYVYLQRPDNGEWTIVGRYKPGASSEGVFQYAPSYVDQGHAWTIDPVNLPFMPGRQFAAALQYLQKAGNFEGWGALAVGSGAGLPGCLST</sequence>
<evidence type="ECO:0000313" key="2">
    <source>
        <dbReference type="Proteomes" id="UP000622890"/>
    </source>
</evidence>
<dbReference type="EMBL" id="JAEPBG010000021">
    <property type="protein sequence ID" value="MBK4738455.1"/>
    <property type="molecule type" value="Genomic_DNA"/>
</dbReference>
<organism evidence="1 2">
    <name type="scientific">Noviherbaspirillum pedocola</name>
    <dbReference type="NCBI Taxonomy" id="2801341"/>
    <lineage>
        <taxon>Bacteria</taxon>
        <taxon>Pseudomonadati</taxon>
        <taxon>Pseudomonadota</taxon>
        <taxon>Betaproteobacteria</taxon>
        <taxon>Burkholderiales</taxon>
        <taxon>Oxalobacteraceae</taxon>
        <taxon>Noviherbaspirillum</taxon>
    </lineage>
</organism>
<dbReference type="AlphaFoldDB" id="A0A934T008"/>
<accession>A0A934T008</accession>